<keyword evidence="2" id="KW-1003">Cell membrane</keyword>
<evidence type="ECO:0000256" key="1">
    <source>
        <dbReference type="ARBA" id="ARBA00004651"/>
    </source>
</evidence>
<dbReference type="RefSeq" id="WP_106323300.1">
    <property type="nucleotide sequence ID" value="NZ_BOMO01000106.1"/>
</dbReference>
<dbReference type="PANTHER" id="PTHR33908">
    <property type="entry name" value="MANNOSYLTRANSFERASE YKCB-RELATED"/>
    <property type="match status" value="1"/>
</dbReference>
<feature type="transmembrane region" description="Helical" evidence="9">
    <location>
        <begin position="390"/>
        <end position="407"/>
    </location>
</feature>
<keyword evidence="3 11" id="KW-0328">Glycosyltransferase</keyword>
<feature type="compositionally biased region" description="Basic and acidic residues" evidence="8">
    <location>
        <begin position="481"/>
        <end position="491"/>
    </location>
</feature>
<organism evidence="11 12">
    <name type="scientific">Actinoplanes italicus</name>
    <dbReference type="NCBI Taxonomy" id="113567"/>
    <lineage>
        <taxon>Bacteria</taxon>
        <taxon>Bacillati</taxon>
        <taxon>Actinomycetota</taxon>
        <taxon>Actinomycetes</taxon>
        <taxon>Micromonosporales</taxon>
        <taxon>Micromonosporaceae</taxon>
        <taxon>Actinoplanes</taxon>
    </lineage>
</organism>
<evidence type="ECO:0000256" key="8">
    <source>
        <dbReference type="SAM" id="MobiDB-lite"/>
    </source>
</evidence>
<comment type="subcellular location">
    <subcellularLocation>
        <location evidence="1">Cell membrane</location>
        <topology evidence="1">Multi-pass membrane protein</topology>
    </subcellularLocation>
</comment>
<evidence type="ECO:0000256" key="2">
    <source>
        <dbReference type="ARBA" id="ARBA00022475"/>
    </source>
</evidence>
<feature type="transmembrane region" description="Helical" evidence="9">
    <location>
        <begin position="84"/>
        <end position="106"/>
    </location>
</feature>
<evidence type="ECO:0000256" key="9">
    <source>
        <dbReference type="SAM" id="Phobius"/>
    </source>
</evidence>
<dbReference type="GO" id="GO:0005886">
    <property type="term" value="C:plasma membrane"/>
    <property type="evidence" value="ECO:0007669"/>
    <property type="project" value="UniProtKB-SubCell"/>
</dbReference>
<evidence type="ECO:0000256" key="6">
    <source>
        <dbReference type="ARBA" id="ARBA00022989"/>
    </source>
</evidence>
<evidence type="ECO:0000313" key="11">
    <source>
        <dbReference type="EMBL" id="PRX18560.1"/>
    </source>
</evidence>
<dbReference type="OrthoDB" id="9810303at2"/>
<feature type="transmembrane region" description="Helical" evidence="9">
    <location>
        <begin position="175"/>
        <end position="194"/>
    </location>
</feature>
<keyword evidence="5 9" id="KW-0812">Transmembrane</keyword>
<feature type="transmembrane region" description="Helical" evidence="9">
    <location>
        <begin position="443"/>
        <end position="460"/>
    </location>
</feature>
<dbReference type="GO" id="GO:0016763">
    <property type="term" value="F:pentosyltransferase activity"/>
    <property type="evidence" value="ECO:0007669"/>
    <property type="project" value="TreeGrafter"/>
</dbReference>
<feature type="transmembrane region" description="Helical" evidence="9">
    <location>
        <begin position="21"/>
        <end position="39"/>
    </location>
</feature>
<dbReference type="InterPro" id="IPR003342">
    <property type="entry name" value="ArnT-like_N"/>
</dbReference>
<dbReference type="InterPro" id="IPR050297">
    <property type="entry name" value="LipidA_mod_glycosyltrf_83"/>
</dbReference>
<name>A0A2T0K6C1_9ACTN</name>
<evidence type="ECO:0000256" key="7">
    <source>
        <dbReference type="ARBA" id="ARBA00023136"/>
    </source>
</evidence>
<dbReference type="Pfam" id="PF02366">
    <property type="entry name" value="PMT"/>
    <property type="match status" value="1"/>
</dbReference>
<accession>A0A2T0K6C1</accession>
<evidence type="ECO:0000256" key="4">
    <source>
        <dbReference type="ARBA" id="ARBA00022679"/>
    </source>
</evidence>
<feature type="domain" description="ArnT-like N-terminal" evidence="10">
    <location>
        <begin position="82"/>
        <end position="195"/>
    </location>
</feature>
<dbReference type="EMBL" id="PVMZ01000012">
    <property type="protein sequence ID" value="PRX18560.1"/>
    <property type="molecule type" value="Genomic_DNA"/>
</dbReference>
<feature type="transmembrane region" description="Helical" evidence="9">
    <location>
        <begin position="135"/>
        <end position="155"/>
    </location>
</feature>
<dbReference type="Proteomes" id="UP000239415">
    <property type="component" value="Unassembled WGS sequence"/>
</dbReference>
<dbReference type="GO" id="GO:0000030">
    <property type="term" value="F:mannosyltransferase activity"/>
    <property type="evidence" value="ECO:0007669"/>
    <property type="project" value="InterPro"/>
</dbReference>
<sequence length="491" mass="53788">MRRGTSAHDHRQFDRAAMIRRHLPLLLVLGVAVGVRAWFTASYQYAFFFPDTMLYVRDALSMVPNDIRPAGYSFLIKPLAGGPYRLIAVFQHLVGAALIVAGYAFLLKRGAKPWVAALAMVPLAIDARQLTLEHYILAETAYVALTVAGLVVLAWRDRLGPVAAAVGGSLLGFAALTRSVGLPILALAGVYLLVRRVGWRQLAAFTLPVAALLGGYQVYYERHHGVYAFTQNQGRFLYARVMPVADCSKLELTAKQRTLCDPNPPANFEHRPDRYIWSDHSPAYRLYRGVGNDAFLNEFATTVIKQRPGAYLAMVGEEASWHFWFRPPLVKDAACLARTWLPPERPGYQCQPFYYVPVSEIGKHPAVGPLPATAATERVHAYGRVVTTPGPLYAAGVLTALAAAFWRPRGRSWRPAADAVLFVAAGIGLMLVSVATSMYEQRYAVPAVALIPIGMVLAWIRLKHDPAKPAEEAAGEAETAAAKDEAAAERV</sequence>
<protein>
    <submittedName>
        <fullName evidence="11">Dolichyl-phosphate-mannose-protein mannosyltransferase</fullName>
    </submittedName>
</protein>
<gene>
    <name evidence="11" type="ORF">CLV67_11234</name>
</gene>
<evidence type="ECO:0000259" key="10">
    <source>
        <dbReference type="Pfam" id="PF02366"/>
    </source>
</evidence>
<evidence type="ECO:0000256" key="3">
    <source>
        <dbReference type="ARBA" id="ARBA00022676"/>
    </source>
</evidence>
<reference evidence="11 12" key="1">
    <citation type="submission" date="2018-03" db="EMBL/GenBank/DDBJ databases">
        <title>Genomic Encyclopedia of Archaeal and Bacterial Type Strains, Phase II (KMG-II): from individual species to whole genera.</title>
        <authorList>
            <person name="Goeker M."/>
        </authorList>
    </citation>
    <scope>NUCLEOTIDE SEQUENCE [LARGE SCALE GENOMIC DNA]</scope>
    <source>
        <strain evidence="11 12">DSM 43146</strain>
    </source>
</reference>
<dbReference type="PANTHER" id="PTHR33908:SF11">
    <property type="entry name" value="MEMBRANE PROTEIN"/>
    <property type="match status" value="1"/>
</dbReference>
<feature type="transmembrane region" description="Helical" evidence="9">
    <location>
        <begin position="419"/>
        <end position="437"/>
    </location>
</feature>
<proteinExistence type="predicted"/>
<comment type="caution">
    <text evidence="11">The sequence shown here is derived from an EMBL/GenBank/DDBJ whole genome shotgun (WGS) entry which is preliminary data.</text>
</comment>
<keyword evidence="7 9" id="KW-0472">Membrane</keyword>
<dbReference type="GO" id="GO:0009103">
    <property type="term" value="P:lipopolysaccharide biosynthetic process"/>
    <property type="evidence" value="ECO:0007669"/>
    <property type="project" value="UniProtKB-ARBA"/>
</dbReference>
<keyword evidence="12" id="KW-1185">Reference proteome</keyword>
<evidence type="ECO:0000256" key="5">
    <source>
        <dbReference type="ARBA" id="ARBA00022692"/>
    </source>
</evidence>
<keyword evidence="6 9" id="KW-1133">Transmembrane helix</keyword>
<dbReference type="GO" id="GO:0006493">
    <property type="term" value="P:protein O-linked glycosylation"/>
    <property type="evidence" value="ECO:0007669"/>
    <property type="project" value="InterPro"/>
</dbReference>
<keyword evidence="4 11" id="KW-0808">Transferase</keyword>
<evidence type="ECO:0000313" key="12">
    <source>
        <dbReference type="Proteomes" id="UP000239415"/>
    </source>
</evidence>
<dbReference type="AlphaFoldDB" id="A0A2T0K6C1"/>
<feature type="region of interest" description="Disordered" evidence="8">
    <location>
        <begin position="470"/>
        <end position="491"/>
    </location>
</feature>